<gene>
    <name evidence="7" type="ORF">ETD83_10250</name>
</gene>
<dbReference type="OrthoDB" id="9782387at2"/>
<dbReference type="Pfam" id="PF13353">
    <property type="entry name" value="Fer4_12"/>
    <property type="match status" value="1"/>
</dbReference>
<evidence type="ECO:0000256" key="4">
    <source>
        <dbReference type="ARBA" id="ARBA00022723"/>
    </source>
</evidence>
<dbReference type="GO" id="GO:0051539">
    <property type="term" value="F:4 iron, 4 sulfur cluster binding"/>
    <property type="evidence" value="ECO:0007669"/>
    <property type="project" value="UniProtKB-KW"/>
</dbReference>
<dbReference type="InterPro" id="IPR034457">
    <property type="entry name" value="Organic_radical-activating"/>
</dbReference>
<dbReference type="SFLD" id="SFLDS00029">
    <property type="entry name" value="Radical_SAM"/>
    <property type="match status" value="1"/>
</dbReference>
<dbReference type="InterPro" id="IPR013785">
    <property type="entry name" value="Aldolase_TIM"/>
</dbReference>
<dbReference type="PANTHER" id="PTHR30352:SF2">
    <property type="entry name" value="ANAEROBIC RIBONUCLEOSIDE-TRIPHOSPHATE REDUCTASE-ACTIVATING PROTEIN"/>
    <property type="match status" value="1"/>
</dbReference>
<evidence type="ECO:0000313" key="7">
    <source>
        <dbReference type="EMBL" id="TMR03696.1"/>
    </source>
</evidence>
<accession>A0A5C4JFN0</accession>
<evidence type="ECO:0000313" key="8">
    <source>
        <dbReference type="Proteomes" id="UP000309174"/>
    </source>
</evidence>
<dbReference type="AlphaFoldDB" id="A0A5C4JFN0"/>
<dbReference type="Proteomes" id="UP000309174">
    <property type="component" value="Unassembled WGS sequence"/>
</dbReference>
<sequence>MTDLFLNRIHYPVTTLGPGRRVGIWVQGCTIGCDGCVAKDTWATDYTSPVKVTAILEWLDSVDDVTGITISGGEPFQQAPAVAELLLGIHEWRAGRPIDVLVYSGYPLSLLRRDASARRVLTLCDAVLTGPYVARRTTDEPWRGSSNQRLVPLTPLGEDRYRTVPPDGPRLQAVQDGNRLWFIGIPNPGEMDHIADHLTKTGITYTTTTWRT</sequence>
<dbReference type="PANTHER" id="PTHR30352">
    <property type="entry name" value="PYRUVATE FORMATE-LYASE-ACTIVATING ENZYME"/>
    <property type="match status" value="1"/>
</dbReference>
<organism evidence="7 8">
    <name type="scientific">Actinomadura soli</name>
    <dbReference type="NCBI Taxonomy" id="2508997"/>
    <lineage>
        <taxon>Bacteria</taxon>
        <taxon>Bacillati</taxon>
        <taxon>Actinomycetota</taxon>
        <taxon>Actinomycetes</taxon>
        <taxon>Streptosporangiales</taxon>
        <taxon>Thermomonosporaceae</taxon>
        <taxon>Actinomadura</taxon>
    </lineage>
</organism>
<evidence type="ECO:0000256" key="1">
    <source>
        <dbReference type="ARBA" id="ARBA00001966"/>
    </source>
</evidence>
<proteinExistence type="predicted"/>
<dbReference type="SFLD" id="SFLDF00299">
    <property type="entry name" value="anaerobic_ribonucleoside-triph"/>
    <property type="match status" value="1"/>
</dbReference>
<dbReference type="GO" id="GO:0043365">
    <property type="term" value="F:[formate-C-acetyltransferase]-activating enzyme activity"/>
    <property type="evidence" value="ECO:0007669"/>
    <property type="project" value="InterPro"/>
</dbReference>
<dbReference type="InterPro" id="IPR007197">
    <property type="entry name" value="rSAM"/>
</dbReference>
<dbReference type="SUPFAM" id="SSF102114">
    <property type="entry name" value="Radical SAM enzymes"/>
    <property type="match status" value="1"/>
</dbReference>
<dbReference type="EMBL" id="VCKW01000038">
    <property type="protein sequence ID" value="TMR03696.1"/>
    <property type="molecule type" value="Genomic_DNA"/>
</dbReference>
<name>A0A5C4JFN0_9ACTN</name>
<dbReference type="SFLD" id="SFLDG01066">
    <property type="entry name" value="organic_radical-activating_enz"/>
    <property type="match status" value="1"/>
</dbReference>
<keyword evidence="4" id="KW-0479">Metal-binding</keyword>
<dbReference type="InterPro" id="IPR012837">
    <property type="entry name" value="NrdG"/>
</dbReference>
<dbReference type="GO" id="GO:0046872">
    <property type="term" value="F:metal ion binding"/>
    <property type="evidence" value="ECO:0007669"/>
    <property type="project" value="UniProtKB-KW"/>
</dbReference>
<evidence type="ECO:0000256" key="5">
    <source>
        <dbReference type="ARBA" id="ARBA00023004"/>
    </source>
</evidence>
<evidence type="ECO:0000256" key="6">
    <source>
        <dbReference type="ARBA" id="ARBA00023014"/>
    </source>
</evidence>
<evidence type="ECO:0000256" key="3">
    <source>
        <dbReference type="ARBA" id="ARBA00022691"/>
    </source>
</evidence>
<keyword evidence="2" id="KW-0004">4Fe-4S</keyword>
<evidence type="ECO:0000256" key="2">
    <source>
        <dbReference type="ARBA" id="ARBA00022485"/>
    </source>
</evidence>
<reference evidence="7 8" key="1">
    <citation type="submission" date="2019-05" db="EMBL/GenBank/DDBJ databases">
        <title>Draft genome sequence of Actinomadura sp. 14C53.</title>
        <authorList>
            <person name="Saricaoglu S."/>
            <person name="Isik K."/>
        </authorList>
    </citation>
    <scope>NUCLEOTIDE SEQUENCE [LARGE SCALE GENOMIC DNA]</scope>
    <source>
        <strain evidence="7 8">14C53</strain>
    </source>
</reference>
<dbReference type="InterPro" id="IPR058240">
    <property type="entry name" value="rSAM_sf"/>
</dbReference>
<comment type="cofactor">
    <cofactor evidence="1">
        <name>[4Fe-4S] cluster</name>
        <dbReference type="ChEBI" id="CHEBI:49883"/>
    </cofactor>
</comment>
<dbReference type="RefSeq" id="WP_138644832.1">
    <property type="nucleotide sequence ID" value="NZ_VCKW01000038.1"/>
</dbReference>
<keyword evidence="3" id="KW-0949">S-adenosyl-L-methionine</keyword>
<keyword evidence="5" id="KW-0408">Iron</keyword>
<comment type="caution">
    <text evidence="7">The sequence shown here is derived from an EMBL/GenBank/DDBJ whole genome shotgun (WGS) entry which is preliminary data.</text>
</comment>
<protein>
    <submittedName>
        <fullName evidence="7">Radical SAM protein</fullName>
    </submittedName>
</protein>
<keyword evidence="8" id="KW-1185">Reference proteome</keyword>
<keyword evidence="6" id="KW-0411">Iron-sulfur</keyword>
<dbReference type="SFLD" id="SFLDG01063">
    <property type="entry name" value="activating_enzymes__group_1"/>
    <property type="match status" value="1"/>
</dbReference>
<dbReference type="GO" id="GO:0004748">
    <property type="term" value="F:ribonucleoside-diphosphate reductase activity, thioredoxin disulfide as acceptor"/>
    <property type="evidence" value="ECO:0007669"/>
    <property type="project" value="TreeGrafter"/>
</dbReference>
<dbReference type="Gene3D" id="3.20.20.70">
    <property type="entry name" value="Aldolase class I"/>
    <property type="match status" value="1"/>
</dbReference>